<accession>A0ABX1DEY5</accession>
<keyword evidence="2" id="KW-1185">Reference proteome</keyword>
<dbReference type="EMBL" id="JAAVJS010000054">
    <property type="protein sequence ID" value="NJX16892.1"/>
    <property type="molecule type" value="Genomic_DNA"/>
</dbReference>
<organism evidence="1 2">
    <name type="scientific">Tamlana crocina</name>
    <dbReference type="NCBI Taxonomy" id="393006"/>
    <lineage>
        <taxon>Bacteria</taxon>
        <taxon>Pseudomonadati</taxon>
        <taxon>Bacteroidota</taxon>
        <taxon>Flavobacteriia</taxon>
        <taxon>Flavobacteriales</taxon>
        <taxon>Flavobacteriaceae</taxon>
        <taxon>Tamlana</taxon>
    </lineage>
</organism>
<proteinExistence type="predicted"/>
<feature type="non-terminal residue" evidence="1">
    <location>
        <position position="214"/>
    </location>
</feature>
<sequence>MKLIFKLGVATLFLCMFLRKLRNRSGSTSVQIISKERGKYKVVKTIGSSSNAQKIEKLEYLGKQEIDRISAQGKLFISKNDAFVEQLFEQMGNASIKTVGPEIIFGKIYDSIGFNAVKEDLFRHLVIARLAFPLSKLKTAEYLYRFQGVQLNIDTIYRFLDKLNSRIKPQVEQISFEHTRKVLQGDISIVFYDMTTLYFEASDEDDLRKAGFSK</sequence>
<protein>
    <submittedName>
        <fullName evidence="1">Transposase</fullName>
    </submittedName>
</protein>
<name>A0ABX1DEY5_9FLAO</name>
<reference evidence="1 2" key="1">
    <citation type="submission" date="2020-03" db="EMBL/GenBank/DDBJ databases">
        <title>Tamlana sp. nov, isolated from XXX.</title>
        <authorList>
            <person name="Cao W.R."/>
        </authorList>
    </citation>
    <scope>NUCLEOTIDE SEQUENCE [LARGE SCALE GENOMIC DNA]</scope>
    <source>
        <strain evidence="1 2">HST1-43</strain>
    </source>
</reference>
<comment type="caution">
    <text evidence="1">The sequence shown here is derived from an EMBL/GenBank/DDBJ whole genome shotgun (WGS) entry which is preliminary data.</text>
</comment>
<gene>
    <name evidence="1" type="ORF">HC176_15555</name>
</gene>
<evidence type="ECO:0000313" key="1">
    <source>
        <dbReference type="EMBL" id="NJX16892.1"/>
    </source>
</evidence>
<dbReference type="Proteomes" id="UP000760545">
    <property type="component" value="Unassembled WGS sequence"/>
</dbReference>
<evidence type="ECO:0000313" key="2">
    <source>
        <dbReference type="Proteomes" id="UP000760545"/>
    </source>
</evidence>